<organism evidence="1 2">
    <name type="scientific">Scutellospora calospora</name>
    <dbReference type="NCBI Taxonomy" id="85575"/>
    <lineage>
        <taxon>Eukaryota</taxon>
        <taxon>Fungi</taxon>
        <taxon>Fungi incertae sedis</taxon>
        <taxon>Mucoromycota</taxon>
        <taxon>Glomeromycotina</taxon>
        <taxon>Glomeromycetes</taxon>
        <taxon>Diversisporales</taxon>
        <taxon>Gigasporaceae</taxon>
        <taxon>Scutellospora</taxon>
    </lineage>
</organism>
<evidence type="ECO:0000313" key="1">
    <source>
        <dbReference type="EMBL" id="CAG8434367.1"/>
    </source>
</evidence>
<proteinExistence type="predicted"/>
<comment type="caution">
    <text evidence="1">The sequence shown here is derived from an EMBL/GenBank/DDBJ whole genome shotgun (WGS) entry which is preliminary data.</text>
</comment>
<sequence length="139" mass="16489">MNTKNRDKEIRSKKCREYSGDEENISYWKVEYPPVFREAADYLVENLNGDPRFLKCLEKTCEMNYVNLEAVKKCIGGLYQISSNDIYDYGNITIYAKDWVVNEIIALSLIFKYFGIPFRYLNENRQEVNFPYEISSEPF</sequence>
<dbReference type="Proteomes" id="UP000789860">
    <property type="component" value="Unassembled WGS sequence"/>
</dbReference>
<keyword evidence="2" id="KW-1185">Reference proteome</keyword>
<evidence type="ECO:0000313" key="2">
    <source>
        <dbReference type="Proteomes" id="UP000789860"/>
    </source>
</evidence>
<reference evidence="1" key="1">
    <citation type="submission" date="2021-06" db="EMBL/GenBank/DDBJ databases">
        <authorList>
            <person name="Kallberg Y."/>
            <person name="Tangrot J."/>
            <person name="Rosling A."/>
        </authorList>
    </citation>
    <scope>NUCLEOTIDE SEQUENCE</scope>
    <source>
        <strain evidence="1">AU212A</strain>
    </source>
</reference>
<protein>
    <submittedName>
        <fullName evidence="1">7838_t:CDS:1</fullName>
    </submittedName>
</protein>
<dbReference type="EMBL" id="CAJVPM010000018">
    <property type="protein sequence ID" value="CAG8434367.1"/>
    <property type="molecule type" value="Genomic_DNA"/>
</dbReference>
<name>A0ACA9JTT4_9GLOM</name>
<accession>A0ACA9JTT4</accession>
<gene>
    <name evidence="1" type="ORF">SCALOS_LOCUS63</name>
</gene>